<dbReference type="InterPro" id="IPR040079">
    <property type="entry name" value="Glutathione_S-Trfase"/>
</dbReference>
<evidence type="ECO:0000313" key="5">
    <source>
        <dbReference type="Proteomes" id="UP000549394"/>
    </source>
</evidence>
<organism evidence="4 5">
    <name type="scientific">Dimorphilus gyrociliatus</name>
    <dbReference type="NCBI Taxonomy" id="2664684"/>
    <lineage>
        <taxon>Eukaryota</taxon>
        <taxon>Metazoa</taxon>
        <taxon>Spiralia</taxon>
        <taxon>Lophotrochozoa</taxon>
        <taxon>Annelida</taxon>
        <taxon>Polychaeta</taxon>
        <taxon>Polychaeta incertae sedis</taxon>
        <taxon>Dinophilidae</taxon>
        <taxon>Dimorphilus</taxon>
    </lineage>
</organism>
<accession>A0A7I8W6I3</accession>
<evidence type="ECO:0000313" key="4">
    <source>
        <dbReference type="EMBL" id="CAD5124142.1"/>
    </source>
</evidence>
<evidence type="ECO:0000259" key="2">
    <source>
        <dbReference type="PROSITE" id="PS50404"/>
    </source>
</evidence>
<feature type="domain" description="GST C-terminal" evidence="3">
    <location>
        <begin position="98"/>
        <end position="232"/>
    </location>
</feature>
<reference evidence="4 5" key="1">
    <citation type="submission" date="2020-08" db="EMBL/GenBank/DDBJ databases">
        <authorList>
            <person name="Hejnol A."/>
        </authorList>
    </citation>
    <scope>NUCLEOTIDE SEQUENCE [LARGE SCALE GENOMIC DNA]</scope>
</reference>
<dbReference type="SFLD" id="SFLDS00019">
    <property type="entry name" value="Glutathione_Transferase_(cytos"/>
    <property type="match status" value="1"/>
</dbReference>
<evidence type="ECO:0000259" key="3">
    <source>
        <dbReference type="PROSITE" id="PS50405"/>
    </source>
</evidence>
<dbReference type="SFLD" id="SFLDG00358">
    <property type="entry name" value="Main_(cytGST)"/>
    <property type="match status" value="1"/>
</dbReference>
<dbReference type="AlphaFoldDB" id="A0A7I8W6I3"/>
<dbReference type="InterPro" id="IPR010987">
    <property type="entry name" value="Glutathione-S-Trfase_C-like"/>
</dbReference>
<gene>
    <name evidence="4" type="ORF">DGYR_LOCUS11729</name>
</gene>
<proteinExistence type="predicted"/>
<dbReference type="InterPro" id="IPR004045">
    <property type="entry name" value="Glutathione_S-Trfase_N"/>
</dbReference>
<dbReference type="GO" id="GO:0004364">
    <property type="term" value="F:glutathione transferase activity"/>
    <property type="evidence" value="ECO:0007669"/>
    <property type="project" value="TreeGrafter"/>
</dbReference>
<feature type="domain" description="GST N-terminal" evidence="2">
    <location>
        <begin position="7"/>
        <end position="88"/>
    </location>
</feature>
<name>A0A7I8W6I3_9ANNE</name>
<dbReference type="Gene3D" id="3.40.30.10">
    <property type="entry name" value="Glutaredoxin"/>
    <property type="match status" value="1"/>
</dbReference>
<dbReference type="SUPFAM" id="SSF52833">
    <property type="entry name" value="Thioredoxin-like"/>
    <property type="match status" value="1"/>
</dbReference>
<dbReference type="PANTHER" id="PTHR43969:SF9">
    <property type="entry name" value="GLUTATHIONE S TRANSFERASE D10, ISOFORM A-RELATED"/>
    <property type="match status" value="1"/>
</dbReference>
<dbReference type="Proteomes" id="UP000549394">
    <property type="component" value="Unassembled WGS sequence"/>
</dbReference>
<evidence type="ECO:0000256" key="1">
    <source>
        <dbReference type="ARBA" id="ARBA00011738"/>
    </source>
</evidence>
<dbReference type="PROSITE" id="PS50404">
    <property type="entry name" value="GST_NTER"/>
    <property type="match status" value="1"/>
</dbReference>
<dbReference type="Pfam" id="PF02798">
    <property type="entry name" value="GST_N"/>
    <property type="match status" value="1"/>
</dbReference>
<dbReference type="GO" id="GO:0006749">
    <property type="term" value="P:glutathione metabolic process"/>
    <property type="evidence" value="ECO:0007669"/>
    <property type="project" value="TreeGrafter"/>
</dbReference>
<dbReference type="InterPro" id="IPR036249">
    <property type="entry name" value="Thioredoxin-like_sf"/>
</dbReference>
<dbReference type="Gene3D" id="1.20.1050.10">
    <property type="match status" value="1"/>
</dbReference>
<protein>
    <submittedName>
        <fullName evidence="4">DgyrCDS12442</fullName>
    </submittedName>
</protein>
<comment type="caution">
    <text evidence="4">The sequence shown here is derived from an EMBL/GenBank/DDBJ whole genome shotgun (WGS) entry which is preliminary data.</text>
</comment>
<dbReference type="PANTHER" id="PTHR43969">
    <property type="entry name" value="GLUTATHIONE S TRANSFERASE D10, ISOFORM A-RELATED"/>
    <property type="match status" value="1"/>
</dbReference>
<dbReference type="PROSITE" id="PS50405">
    <property type="entry name" value="GST_CTER"/>
    <property type="match status" value="1"/>
</dbReference>
<dbReference type="SUPFAM" id="SSF47616">
    <property type="entry name" value="GST C-terminal domain-like"/>
    <property type="match status" value="1"/>
</dbReference>
<comment type="subunit">
    <text evidence="1">Homodimer.</text>
</comment>
<dbReference type="EMBL" id="CAJFCJ010000020">
    <property type="protein sequence ID" value="CAD5124142.1"/>
    <property type="molecule type" value="Genomic_DNA"/>
</dbReference>
<dbReference type="Pfam" id="PF13410">
    <property type="entry name" value="GST_C_2"/>
    <property type="match status" value="1"/>
</dbReference>
<keyword evidence="5" id="KW-1185">Reference proteome</keyword>
<sequence length="232" mass="26689">MANNKGNSLIFYMFELNTSCRAVYILIEELNIEATIQKIDMRKGEHLTDDFKQISPLGQLPVMIDNGLKLSESSAILCYLVEQYGNEEQQNKLMGINDIKIRAKIQMALYFNVSRFYKPVADWLRPQIFRGSRPTEGECLKLKEALRQLNSLIKSYSKYVAGSDEPTVADIALFSSVSFLQVLNYNLLQYNSLWNWLKRLKKSSLELPIGKSLISLQEWQEELNAKSNENDC</sequence>
<dbReference type="OrthoDB" id="422574at2759"/>
<dbReference type="InterPro" id="IPR036282">
    <property type="entry name" value="Glutathione-S-Trfase_C_sf"/>
</dbReference>